<name>A0A7X8H1B4_9LACT</name>
<dbReference type="AlphaFoldDB" id="A0A7X8H1B4"/>
<evidence type="ECO:0000256" key="1">
    <source>
        <dbReference type="SAM" id="Phobius"/>
    </source>
</evidence>
<protein>
    <submittedName>
        <fullName evidence="2">Uncharacterized protein</fullName>
    </submittedName>
</protein>
<gene>
    <name evidence="2" type="ORF">GX355_11480</name>
</gene>
<dbReference type="RefSeq" id="WP_276650034.1">
    <property type="nucleotide sequence ID" value="NZ_JAAYSM010000409.1"/>
</dbReference>
<dbReference type="EMBL" id="JAAYSM010000409">
    <property type="protein sequence ID" value="NLJ19467.1"/>
    <property type="molecule type" value="Genomic_DNA"/>
</dbReference>
<proteinExistence type="predicted"/>
<keyword evidence="1" id="KW-1133">Transmembrane helix</keyword>
<feature type="transmembrane region" description="Helical" evidence="1">
    <location>
        <begin position="93"/>
        <end position="115"/>
    </location>
</feature>
<feature type="transmembrane region" description="Helical" evidence="1">
    <location>
        <begin position="53"/>
        <end position="72"/>
    </location>
</feature>
<sequence>MEEKRNHDNLLITIVGRLSRNQRLAIWMLGDLLAFILGTIVSMIILWDIIKPSNLLLIAYTILNFLLFAIIGNQTKILGQINRYSNINDLLSIFFLTCVAQLLTSIVIGVSFQWFSVRFTLLTMIMAGVLTLAIRVLWQQLYLGQNKAEIMSKPKTKKVVVMGAGDGGSYFMDSYRRNPGNI</sequence>
<keyword evidence="1" id="KW-0812">Transmembrane</keyword>
<reference evidence="2 3" key="1">
    <citation type="journal article" date="2020" name="Biotechnol. Biofuels">
        <title>New insights from the biogas microbiome by comprehensive genome-resolved metagenomics of nearly 1600 species originating from multiple anaerobic digesters.</title>
        <authorList>
            <person name="Campanaro S."/>
            <person name="Treu L."/>
            <person name="Rodriguez-R L.M."/>
            <person name="Kovalovszki A."/>
            <person name="Ziels R.M."/>
            <person name="Maus I."/>
            <person name="Zhu X."/>
            <person name="Kougias P.G."/>
            <person name="Basile A."/>
            <person name="Luo G."/>
            <person name="Schluter A."/>
            <person name="Konstantinidis K.T."/>
            <person name="Angelidaki I."/>
        </authorList>
    </citation>
    <scope>NUCLEOTIDE SEQUENCE [LARGE SCALE GENOMIC DNA]</scope>
    <source>
        <strain evidence="2">AS23ysBPME_34</strain>
    </source>
</reference>
<keyword evidence="1" id="KW-0472">Membrane</keyword>
<feature type="non-terminal residue" evidence="2">
    <location>
        <position position="182"/>
    </location>
</feature>
<evidence type="ECO:0000313" key="2">
    <source>
        <dbReference type="EMBL" id="NLJ19467.1"/>
    </source>
</evidence>
<feature type="transmembrane region" description="Helical" evidence="1">
    <location>
        <begin position="24"/>
        <end position="47"/>
    </location>
</feature>
<dbReference type="Proteomes" id="UP000541058">
    <property type="component" value="Unassembled WGS sequence"/>
</dbReference>
<evidence type="ECO:0000313" key="3">
    <source>
        <dbReference type="Proteomes" id="UP000541058"/>
    </source>
</evidence>
<feature type="transmembrane region" description="Helical" evidence="1">
    <location>
        <begin position="121"/>
        <end position="138"/>
    </location>
</feature>
<comment type="caution">
    <text evidence="2">The sequence shown here is derived from an EMBL/GenBank/DDBJ whole genome shotgun (WGS) entry which is preliminary data.</text>
</comment>
<organism evidence="2 3">
    <name type="scientific">Globicatella sulfidifaciens</name>
    <dbReference type="NCBI Taxonomy" id="136093"/>
    <lineage>
        <taxon>Bacteria</taxon>
        <taxon>Bacillati</taxon>
        <taxon>Bacillota</taxon>
        <taxon>Bacilli</taxon>
        <taxon>Lactobacillales</taxon>
        <taxon>Aerococcaceae</taxon>
        <taxon>Globicatella</taxon>
    </lineage>
</organism>
<accession>A0A7X8H1B4</accession>